<evidence type="ECO:0000256" key="5">
    <source>
        <dbReference type="ARBA" id="ARBA00023033"/>
    </source>
</evidence>
<gene>
    <name evidence="7" type="ORF">GCM10012284_05020</name>
</gene>
<evidence type="ECO:0000256" key="3">
    <source>
        <dbReference type="ARBA" id="ARBA00022827"/>
    </source>
</evidence>
<keyword evidence="3" id="KW-0274">FAD</keyword>
<evidence type="ECO:0000313" key="7">
    <source>
        <dbReference type="EMBL" id="GGK74041.1"/>
    </source>
</evidence>
<reference evidence="7" key="2">
    <citation type="submission" date="2020-09" db="EMBL/GenBank/DDBJ databases">
        <authorList>
            <person name="Sun Q."/>
            <person name="Zhou Y."/>
        </authorList>
    </citation>
    <scope>NUCLEOTIDE SEQUENCE</scope>
    <source>
        <strain evidence="7">CGMCC 4.7299</strain>
    </source>
</reference>
<dbReference type="PRINTS" id="PR00420">
    <property type="entry name" value="RNGMNOXGNASE"/>
</dbReference>
<organism evidence="7 8">
    <name type="scientific">Mangrovihabitans endophyticus</name>
    <dbReference type="NCBI Taxonomy" id="1751298"/>
    <lineage>
        <taxon>Bacteria</taxon>
        <taxon>Bacillati</taxon>
        <taxon>Actinomycetota</taxon>
        <taxon>Actinomycetes</taxon>
        <taxon>Micromonosporales</taxon>
        <taxon>Micromonosporaceae</taxon>
        <taxon>Mangrovihabitans</taxon>
    </lineage>
</organism>
<evidence type="ECO:0000313" key="8">
    <source>
        <dbReference type="Proteomes" id="UP000656042"/>
    </source>
</evidence>
<dbReference type="PANTHER" id="PTHR13789">
    <property type="entry name" value="MONOOXYGENASE"/>
    <property type="match status" value="1"/>
</dbReference>
<dbReference type="AlphaFoldDB" id="A0A8J3BW31"/>
<comment type="caution">
    <text evidence="7">The sequence shown here is derived from an EMBL/GenBank/DDBJ whole genome shotgun (WGS) entry which is preliminary data.</text>
</comment>
<feature type="domain" description="FAD-binding" evidence="6">
    <location>
        <begin position="5"/>
        <end position="346"/>
    </location>
</feature>
<dbReference type="InterPro" id="IPR002938">
    <property type="entry name" value="FAD-bd"/>
</dbReference>
<comment type="cofactor">
    <cofactor evidence="1">
        <name>FAD</name>
        <dbReference type="ChEBI" id="CHEBI:57692"/>
    </cofactor>
</comment>
<dbReference type="PANTHER" id="PTHR13789:SF318">
    <property type="entry name" value="GERANYLGERANYL DIPHOSPHATE REDUCTASE"/>
    <property type="match status" value="1"/>
</dbReference>
<dbReference type="Gene3D" id="3.50.50.60">
    <property type="entry name" value="FAD/NAD(P)-binding domain"/>
    <property type="match status" value="1"/>
</dbReference>
<dbReference type="InterPro" id="IPR036188">
    <property type="entry name" value="FAD/NAD-bd_sf"/>
</dbReference>
<evidence type="ECO:0000256" key="1">
    <source>
        <dbReference type="ARBA" id="ARBA00001974"/>
    </source>
</evidence>
<dbReference type="EMBL" id="BMMX01000001">
    <property type="protein sequence ID" value="GGK74041.1"/>
    <property type="molecule type" value="Genomic_DNA"/>
</dbReference>
<evidence type="ECO:0000256" key="4">
    <source>
        <dbReference type="ARBA" id="ARBA00023002"/>
    </source>
</evidence>
<keyword evidence="5" id="KW-0503">Monooxygenase</keyword>
<dbReference type="InterPro" id="IPR050493">
    <property type="entry name" value="FAD-dep_Monooxygenase_BioMet"/>
</dbReference>
<protein>
    <submittedName>
        <fullName evidence="7">Salicylate hydroxylase</fullName>
    </submittedName>
</protein>
<evidence type="ECO:0000256" key="2">
    <source>
        <dbReference type="ARBA" id="ARBA00022630"/>
    </source>
</evidence>
<keyword evidence="2" id="KW-0285">Flavoprotein</keyword>
<dbReference type="Proteomes" id="UP000656042">
    <property type="component" value="Unassembled WGS sequence"/>
</dbReference>
<reference evidence="7" key="1">
    <citation type="journal article" date="2014" name="Int. J. Syst. Evol. Microbiol.">
        <title>Complete genome sequence of Corynebacterium casei LMG S-19264T (=DSM 44701T), isolated from a smear-ripened cheese.</title>
        <authorList>
            <consortium name="US DOE Joint Genome Institute (JGI-PGF)"/>
            <person name="Walter F."/>
            <person name="Albersmeier A."/>
            <person name="Kalinowski J."/>
            <person name="Ruckert C."/>
        </authorList>
    </citation>
    <scope>NUCLEOTIDE SEQUENCE</scope>
    <source>
        <strain evidence="7">CGMCC 4.7299</strain>
    </source>
</reference>
<proteinExistence type="predicted"/>
<dbReference type="GO" id="GO:0004497">
    <property type="term" value="F:monooxygenase activity"/>
    <property type="evidence" value="ECO:0007669"/>
    <property type="project" value="UniProtKB-KW"/>
</dbReference>
<evidence type="ECO:0000259" key="6">
    <source>
        <dbReference type="Pfam" id="PF01494"/>
    </source>
</evidence>
<sequence>MTVAPVAIVAGAGIGGLSAALALRRQGYAVTVLEKTAEFAAAGGGLLLHPNGLAAIDALGDRLGADVRAAGHVTRPADVRTVMDARGAVLAREPIGLQQQRTGRPQTPILRAALRRVLAEHARNAGVGLELGTTVRGYARRGSGVCVGLAEGATRDADLLVAADGLRSPIRAAMLGASAPAYRGYSSVRGWTPDPPFDPAAIVANGRGLQLFVAPVSGGVYWTAKISAPAGRWPALSRPAARDRLLGALAGWHAPLRELVAGTRLDDLVVTDVHDRPPVRRWTDGPVALLGDAAHPMVPALGQGANQAVEDAVVLGQALGSGLRPAAALREYARIRAPRTADVVLRSRRQGEVDQGRGWLRARLRDGWTRRQGRKDAATDDIVGWLPAPAAEARR</sequence>
<keyword evidence="4" id="KW-0560">Oxidoreductase</keyword>
<accession>A0A8J3BW31</accession>
<keyword evidence="8" id="KW-1185">Reference proteome</keyword>
<name>A0A8J3BW31_9ACTN</name>
<dbReference type="Pfam" id="PF01494">
    <property type="entry name" value="FAD_binding_3"/>
    <property type="match status" value="1"/>
</dbReference>
<dbReference type="SUPFAM" id="SSF51905">
    <property type="entry name" value="FAD/NAD(P)-binding domain"/>
    <property type="match status" value="1"/>
</dbReference>
<dbReference type="RefSeq" id="WP_189077345.1">
    <property type="nucleotide sequence ID" value="NZ_BMMX01000001.1"/>
</dbReference>
<dbReference type="GO" id="GO:0071949">
    <property type="term" value="F:FAD binding"/>
    <property type="evidence" value="ECO:0007669"/>
    <property type="project" value="InterPro"/>
</dbReference>